<dbReference type="KEGG" id="olu:OSTLU_92201"/>
<dbReference type="InterPro" id="IPR050187">
    <property type="entry name" value="Lipid_Phosphate_FormReg"/>
</dbReference>
<dbReference type="OMA" id="FAQNTRC"/>
<evidence type="ECO:0000256" key="5">
    <source>
        <dbReference type="SAM" id="MobiDB-lite"/>
    </source>
</evidence>
<dbReference type="PANTHER" id="PTHR12358:SF54">
    <property type="entry name" value="SPHINGOSINE KINASE RELATED PROTEIN"/>
    <property type="match status" value="1"/>
</dbReference>
<dbReference type="PANTHER" id="PTHR12358">
    <property type="entry name" value="SPHINGOSINE KINASE"/>
    <property type="match status" value="1"/>
</dbReference>
<dbReference type="HOGENOM" id="CLU_704662_0_0_1"/>
<keyword evidence="2" id="KW-0547">Nucleotide-binding</keyword>
<gene>
    <name evidence="7" type="ORF">OSTLU_92201</name>
</gene>
<dbReference type="Gene3D" id="2.60.200.40">
    <property type="match status" value="2"/>
</dbReference>
<evidence type="ECO:0000256" key="1">
    <source>
        <dbReference type="ARBA" id="ARBA00022679"/>
    </source>
</evidence>
<dbReference type="GeneID" id="4999905"/>
<feature type="domain" description="DAGKc" evidence="6">
    <location>
        <begin position="43"/>
        <end position="181"/>
    </location>
</feature>
<dbReference type="STRING" id="436017.A4RRU0"/>
<evidence type="ECO:0000256" key="3">
    <source>
        <dbReference type="ARBA" id="ARBA00022777"/>
    </source>
</evidence>
<protein>
    <recommendedName>
        <fullName evidence="6">DAGKc domain-containing protein</fullName>
    </recommendedName>
</protein>
<keyword evidence="4" id="KW-0067">ATP-binding</keyword>
<dbReference type="InterPro" id="IPR001206">
    <property type="entry name" value="Diacylglycerol_kinase_cat_dom"/>
</dbReference>
<keyword evidence="8" id="KW-1185">Reference proteome</keyword>
<dbReference type="RefSeq" id="XP_001415628.1">
    <property type="nucleotide sequence ID" value="XM_001415591.1"/>
</dbReference>
<dbReference type="GO" id="GO:0001727">
    <property type="term" value="F:lipid kinase activity"/>
    <property type="evidence" value="ECO:0007669"/>
    <property type="project" value="TreeGrafter"/>
</dbReference>
<sequence length="353" mass="37838">MSRAREAPTTFCGLPTLRPDAQARTRAATPETRGDARDDATRTRVRKLLLVRHGAKAKTTRGKRDAEEIRRACEAANVDVETATTERAGHGVELVRDADLSDVDAIGVVGGDGTLREAVQGWIEREASGRGDGRRTPIFAFPCGTGNNYARDLGVFTVADAMAKLKAGNARPVDAVRVSDGVGNDTISINVVTWGMARDAAETAEGMRWMGGLRYDVAGLIHILKNKKNNGIIGVSDSLEGEIVEESNDYLMMFAQNTRCSGRAFAFTPLAQLDDGFFDVVVCNKGGPMHTKALFDATKTGGGHVEDRNVSYVKAKRLSLKTAAAESVGIDGEVTVPTPVHLTALEGVFTTFR</sequence>
<evidence type="ECO:0000256" key="2">
    <source>
        <dbReference type="ARBA" id="ARBA00022741"/>
    </source>
</evidence>
<evidence type="ECO:0000313" key="7">
    <source>
        <dbReference type="EMBL" id="ABO93920.1"/>
    </source>
</evidence>
<reference evidence="7 8" key="1">
    <citation type="journal article" date="2007" name="Proc. Natl. Acad. Sci. U.S.A.">
        <title>The tiny eukaryote Ostreococcus provides genomic insights into the paradox of plankton speciation.</title>
        <authorList>
            <person name="Palenik B."/>
            <person name="Grimwood J."/>
            <person name="Aerts A."/>
            <person name="Rouze P."/>
            <person name="Salamov A."/>
            <person name="Putnam N."/>
            <person name="Dupont C."/>
            <person name="Jorgensen R."/>
            <person name="Derelle E."/>
            <person name="Rombauts S."/>
            <person name="Zhou K."/>
            <person name="Otillar R."/>
            <person name="Merchant S.S."/>
            <person name="Podell S."/>
            <person name="Gaasterland T."/>
            <person name="Napoli C."/>
            <person name="Gendler K."/>
            <person name="Manuell A."/>
            <person name="Tai V."/>
            <person name="Vallon O."/>
            <person name="Piganeau G."/>
            <person name="Jancek S."/>
            <person name="Heijde M."/>
            <person name="Jabbari K."/>
            <person name="Bowler C."/>
            <person name="Lohr M."/>
            <person name="Robbens S."/>
            <person name="Werner G."/>
            <person name="Dubchak I."/>
            <person name="Pazour G.J."/>
            <person name="Ren Q."/>
            <person name="Paulsen I."/>
            <person name="Delwiche C."/>
            <person name="Schmutz J."/>
            <person name="Rokhsar D."/>
            <person name="Van de Peer Y."/>
            <person name="Moreau H."/>
            <person name="Grigoriev I.V."/>
        </authorList>
    </citation>
    <scope>NUCLEOTIDE SEQUENCE [LARGE SCALE GENOMIC DNA]</scope>
    <source>
        <strain evidence="7 8">CCE9901</strain>
    </source>
</reference>
<evidence type="ECO:0000256" key="4">
    <source>
        <dbReference type="ARBA" id="ARBA00022840"/>
    </source>
</evidence>
<organism evidence="7 8">
    <name type="scientific">Ostreococcus lucimarinus (strain CCE9901)</name>
    <dbReference type="NCBI Taxonomy" id="436017"/>
    <lineage>
        <taxon>Eukaryota</taxon>
        <taxon>Viridiplantae</taxon>
        <taxon>Chlorophyta</taxon>
        <taxon>Mamiellophyceae</taxon>
        <taxon>Mamiellales</taxon>
        <taxon>Bathycoccaceae</taxon>
        <taxon>Ostreococcus</taxon>
    </lineage>
</organism>
<dbReference type="InterPro" id="IPR017438">
    <property type="entry name" value="ATP-NAD_kinase_N"/>
</dbReference>
<dbReference type="EMBL" id="CP000581">
    <property type="protein sequence ID" value="ABO93920.1"/>
    <property type="molecule type" value="Genomic_DNA"/>
</dbReference>
<name>A4RRU0_OSTLU</name>
<dbReference type="Pfam" id="PF00781">
    <property type="entry name" value="DAGK_cat"/>
    <property type="match status" value="1"/>
</dbReference>
<dbReference type="SMART" id="SM00046">
    <property type="entry name" value="DAGKc"/>
    <property type="match status" value="1"/>
</dbReference>
<dbReference type="Gramene" id="ABO93920">
    <property type="protein sequence ID" value="ABO93920"/>
    <property type="gene ID" value="OSTLU_92201"/>
</dbReference>
<dbReference type="InterPro" id="IPR045540">
    <property type="entry name" value="YegS/DAGK_C"/>
</dbReference>
<dbReference type="GO" id="GO:0016020">
    <property type="term" value="C:membrane"/>
    <property type="evidence" value="ECO:0007669"/>
    <property type="project" value="GOC"/>
</dbReference>
<dbReference type="SUPFAM" id="SSF111331">
    <property type="entry name" value="NAD kinase/diacylglycerol kinase-like"/>
    <property type="match status" value="1"/>
</dbReference>
<dbReference type="Pfam" id="PF19279">
    <property type="entry name" value="YegS_C"/>
    <property type="match status" value="1"/>
</dbReference>
<dbReference type="PROSITE" id="PS50146">
    <property type="entry name" value="DAGK"/>
    <property type="match status" value="1"/>
</dbReference>
<dbReference type="Gene3D" id="3.40.50.10330">
    <property type="entry name" value="Probable inorganic polyphosphate/atp-NAD kinase, domain 1"/>
    <property type="match status" value="1"/>
</dbReference>
<feature type="region of interest" description="Disordered" evidence="5">
    <location>
        <begin position="1"/>
        <end position="40"/>
    </location>
</feature>
<dbReference type="GO" id="GO:0005524">
    <property type="term" value="F:ATP binding"/>
    <property type="evidence" value="ECO:0007669"/>
    <property type="project" value="UniProtKB-KW"/>
</dbReference>
<keyword evidence="3" id="KW-0418">Kinase</keyword>
<dbReference type="AlphaFoldDB" id="A4RRU0"/>
<dbReference type="GO" id="GO:0006665">
    <property type="term" value="P:sphingolipid metabolic process"/>
    <property type="evidence" value="ECO:0007669"/>
    <property type="project" value="TreeGrafter"/>
</dbReference>
<dbReference type="eggNOG" id="KOG1115">
    <property type="taxonomic scope" value="Eukaryota"/>
</dbReference>
<evidence type="ECO:0000259" key="6">
    <source>
        <dbReference type="PROSITE" id="PS50146"/>
    </source>
</evidence>
<evidence type="ECO:0000313" key="8">
    <source>
        <dbReference type="Proteomes" id="UP000001568"/>
    </source>
</evidence>
<dbReference type="Proteomes" id="UP000001568">
    <property type="component" value="Chromosome 1"/>
</dbReference>
<proteinExistence type="predicted"/>
<keyword evidence="1" id="KW-0808">Transferase</keyword>
<dbReference type="InterPro" id="IPR016064">
    <property type="entry name" value="NAD/diacylglycerol_kinase_sf"/>
</dbReference>
<accession>A4RRU0</accession>
<dbReference type="OrthoDB" id="530923at2759"/>